<accession>A0A7J6MTL1</accession>
<dbReference type="EMBL" id="JABANP010001159">
    <property type="protein sequence ID" value="KAF4674677.1"/>
    <property type="molecule type" value="Genomic_DNA"/>
</dbReference>
<name>A0A7J6MTL1_PEROL</name>
<evidence type="ECO:0000313" key="2">
    <source>
        <dbReference type="Proteomes" id="UP000541610"/>
    </source>
</evidence>
<protein>
    <submittedName>
        <fullName evidence="1">Uncharacterized protein</fullName>
    </submittedName>
</protein>
<organism evidence="1 2">
    <name type="scientific">Perkinsus olseni</name>
    <name type="common">Perkinsus atlanticus</name>
    <dbReference type="NCBI Taxonomy" id="32597"/>
    <lineage>
        <taxon>Eukaryota</taxon>
        <taxon>Sar</taxon>
        <taxon>Alveolata</taxon>
        <taxon>Perkinsozoa</taxon>
        <taxon>Perkinsea</taxon>
        <taxon>Perkinsida</taxon>
        <taxon>Perkinsidae</taxon>
        <taxon>Perkinsus</taxon>
    </lineage>
</organism>
<gene>
    <name evidence="1" type="ORF">FOZ60_001167</name>
</gene>
<proteinExistence type="predicted"/>
<comment type="caution">
    <text evidence="1">The sequence shown here is derived from an EMBL/GenBank/DDBJ whole genome shotgun (WGS) entry which is preliminary data.</text>
</comment>
<evidence type="ECO:0000313" key="1">
    <source>
        <dbReference type="EMBL" id="KAF4674677.1"/>
    </source>
</evidence>
<feature type="non-terminal residue" evidence="1">
    <location>
        <position position="1"/>
    </location>
</feature>
<reference evidence="1 2" key="1">
    <citation type="submission" date="2020-04" db="EMBL/GenBank/DDBJ databases">
        <title>Perkinsus olseni comparative genomics.</title>
        <authorList>
            <person name="Bogema D.R."/>
        </authorList>
    </citation>
    <scope>NUCLEOTIDE SEQUENCE [LARGE SCALE GENOMIC DNA]</scope>
    <source>
        <strain evidence="1">00978-12</strain>
    </source>
</reference>
<dbReference type="Proteomes" id="UP000541610">
    <property type="component" value="Unassembled WGS sequence"/>
</dbReference>
<sequence length="303" mass="33276">MSLESVAAKVQAANWNDPPSAGVSKCTLESVDATIEGMDGQKLAANIRLTAMGLHVRALGRDIKVNQKVGNKVIDGLREELLVPEVDFNKVVQTCDFSCPLTRLEDVTYSRDLVIGGTATVGVVKGILLPLFRRSRESEDGEKVGGADSIWGRTVYVDADYTIKTLELKDGYDKDRDGQNVREAQTRTAVEQGLDHDGIVDDHEDDAEPAREITLTWTTAEDLDATVDDHEDNAAEFEEDDVAMTGYDDAPLLPPGEDVSVQPMKIERLGADIEVKVVERELITVPLESLVYVALHHRCDEED</sequence>
<dbReference type="AlphaFoldDB" id="A0A7J6MTL1"/>